<dbReference type="RefSeq" id="WP_136461657.1">
    <property type="nucleotide sequence ID" value="NZ_SRKY01000001.1"/>
</dbReference>
<accession>A0A4V3XKY4</accession>
<name>A0A4V3XKY4_9RHOB</name>
<keyword evidence="1" id="KW-0732">Signal</keyword>
<dbReference type="PROSITE" id="PS51257">
    <property type="entry name" value="PROKAR_LIPOPROTEIN"/>
    <property type="match status" value="1"/>
</dbReference>
<feature type="signal peptide" evidence="1">
    <location>
        <begin position="1"/>
        <end position="20"/>
    </location>
</feature>
<reference evidence="2 3" key="1">
    <citation type="submission" date="2019-04" db="EMBL/GenBank/DDBJ databases">
        <title>Shimia ponticola sp. nov., isolated from seawater.</title>
        <authorList>
            <person name="Kim Y.-O."/>
            <person name="Yoon J.-H."/>
        </authorList>
    </citation>
    <scope>NUCLEOTIDE SEQUENCE [LARGE SCALE GENOMIC DNA]</scope>
    <source>
        <strain evidence="2 3">MYP11</strain>
    </source>
</reference>
<gene>
    <name evidence="2" type="ORF">E4Z66_04150</name>
</gene>
<dbReference type="EMBL" id="SRKY01000001">
    <property type="protein sequence ID" value="THH38763.1"/>
    <property type="molecule type" value="Genomic_DNA"/>
</dbReference>
<evidence type="ECO:0000313" key="2">
    <source>
        <dbReference type="EMBL" id="THH38763.1"/>
    </source>
</evidence>
<evidence type="ECO:0000256" key="1">
    <source>
        <dbReference type="SAM" id="SignalP"/>
    </source>
</evidence>
<dbReference type="Proteomes" id="UP000306602">
    <property type="component" value="Unassembled WGS sequence"/>
</dbReference>
<feature type="chain" id="PRO_5020229192" evidence="1">
    <location>
        <begin position="21"/>
        <end position="157"/>
    </location>
</feature>
<evidence type="ECO:0000313" key="3">
    <source>
        <dbReference type="Proteomes" id="UP000306602"/>
    </source>
</evidence>
<sequence>MSRFHPVLFGLIGLLTTACAPQNVAIRQVDLQDVPRRTAFFATNPMALDEAFKEGCNGPGDIFRRIDGDTAQCALLPTPEGAAFLLVTFDAQLEEPRLIVEKRTRRDGDGYRVEMSYYAEVLAKTGKRQRIYMPRRTLDRQIDMILTNSGGQLDDRP</sequence>
<organism evidence="2 3">
    <name type="scientific">Aliishimia ponticola</name>
    <dbReference type="NCBI Taxonomy" id="2499833"/>
    <lineage>
        <taxon>Bacteria</taxon>
        <taxon>Pseudomonadati</taxon>
        <taxon>Pseudomonadota</taxon>
        <taxon>Alphaproteobacteria</taxon>
        <taxon>Rhodobacterales</taxon>
        <taxon>Paracoccaceae</taxon>
        <taxon>Aliishimia</taxon>
    </lineage>
</organism>
<dbReference type="AlphaFoldDB" id="A0A4V3XKY4"/>
<keyword evidence="3" id="KW-1185">Reference proteome</keyword>
<proteinExistence type="predicted"/>
<dbReference type="OrthoDB" id="7724709at2"/>
<protein>
    <submittedName>
        <fullName evidence="2">Uncharacterized protein</fullName>
    </submittedName>
</protein>
<comment type="caution">
    <text evidence="2">The sequence shown here is derived from an EMBL/GenBank/DDBJ whole genome shotgun (WGS) entry which is preliminary data.</text>
</comment>